<keyword evidence="3" id="KW-1185">Reference proteome</keyword>
<feature type="transmembrane region" description="Helical" evidence="1">
    <location>
        <begin position="45"/>
        <end position="70"/>
    </location>
</feature>
<accession>A0ABP7XI71</accession>
<keyword evidence="1" id="KW-0812">Transmembrane</keyword>
<keyword evidence="1" id="KW-1133">Transmembrane helix</keyword>
<proteinExistence type="predicted"/>
<name>A0ABP7XI71_9ACTN</name>
<comment type="caution">
    <text evidence="2">The sequence shown here is derived from an EMBL/GenBank/DDBJ whole genome shotgun (WGS) entry which is preliminary data.</text>
</comment>
<protein>
    <submittedName>
        <fullName evidence="2">Uncharacterized protein</fullName>
    </submittedName>
</protein>
<organism evidence="2 3">
    <name type="scientific">Nocardioides fonticola</name>
    <dbReference type="NCBI Taxonomy" id="450363"/>
    <lineage>
        <taxon>Bacteria</taxon>
        <taxon>Bacillati</taxon>
        <taxon>Actinomycetota</taxon>
        <taxon>Actinomycetes</taxon>
        <taxon>Propionibacteriales</taxon>
        <taxon>Nocardioidaceae</taxon>
        <taxon>Nocardioides</taxon>
    </lineage>
</organism>
<feature type="transmembrane region" description="Helical" evidence="1">
    <location>
        <begin position="77"/>
        <end position="100"/>
    </location>
</feature>
<gene>
    <name evidence="2" type="ORF">GCM10022215_16440</name>
</gene>
<evidence type="ECO:0000313" key="2">
    <source>
        <dbReference type="EMBL" id="GAA4116632.1"/>
    </source>
</evidence>
<dbReference type="EMBL" id="BAAAZH010000012">
    <property type="protein sequence ID" value="GAA4116632.1"/>
    <property type="molecule type" value="Genomic_DNA"/>
</dbReference>
<keyword evidence="1" id="KW-0472">Membrane</keyword>
<dbReference type="Proteomes" id="UP001501495">
    <property type="component" value="Unassembled WGS sequence"/>
</dbReference>
<evidence type="ECO:0000313" key="3">
    <source>
        <dbReference type="Proteomes" id="UP001501495"/>
    </source>
</evidence>
<evidence type="ECO:0000256" key="1">
    <source>
        <dbReference type="SAM" id="Phobius"/>
    </source>
</evidence>
<sequence length="137" mass="15057">MALPSGSAFLLVRVFPWRVRPRVMKASTLRDADPMFDLTDVGGFLVGLGLWILILVAAPVLVVVFAALLLPVEVTLVVLLVPVVVLARLAGVVPWVIVIVDGAGHERVERTRNLLRVVRRVRAINGGGRVPVRWRWS</sequence>
<reference evidence="3" key="1">
    <citation type="journal article" date="2019" name="Int. J. Syst. Evol. Microbiol.">
        <title>The Global Catalogue of Microorganisms (GCM) 10K type strain sequencing project: providing services to taxonomists for standard genome sequencing and annotation.</title>
        <authorList>
            <consortium name="The Broad Institute Genomics Platform"/>
            <consortium name="The Broad Institute Genome Sequencing Center for Infectious Disease"/>
            <person name="Wu L."/>
            <person name="Ma J."/>
        </authorList>
    </citation>
    <scope>NUCLEOTIDE SEQUENCE [LARGE SCALE GENOMIC DNA]</scope>
    <source>
        <strain evidence="3">JCM 16703</strain>
    </source>
</reference>